<keyword evidence="1" id="KW-1133">Transmembrane helix</keyword>
<reference evidence="2" key="1">
    <citation type="submission" date="2019-04" db="EMBL/GenBank/DDBJ databases">
        <title>Friends and foes A comparative genomics studyof 23 Aspergillus species from section Flavi.</title>
        <authorList>
            <consortium name="DOE Joint Genome Institute"/>
            <person name="Kjaerbolling I."/>
            <person name="Vesth T."/>
            <person name="Frisvad J.C."/>
            <person name="Nybo J.L."/>
            <person name="Theobald S."/>
            <person name="Kildgaard S."/>
            <person name="Isbrandt T."/>
            <person name="Kuo A."/>
            <person name="Sato A."/>
            <person name="Lyhne E.K."/>
            <person name="Kogle M.E."/>
            <person name="Wiebenga A."/>
            <person name="Kun R.S."/>
            <person name="Lubbers R.J."/>
            <person name="Makela M.R."/>
            <person name="Barry K."/>
            <person name="Chovatia M."/>
            <person name="Clum A."/>
            <person name="Daum C."/>
            <person name="Haridas S."/>
            <person name="He G."/>
            <person name="LaButti K."/>
            <person name="Lipzen A."/>
            <person name="Mondo S."/>
            <person name="Riley R."/>
            <person name="Salamov A."/>
            <person name="Simmons B.A."/>
            <person name="Magnuson J.K."/>
            <person name="Henrissat B."/>
            <person name="Mortensen U.H."/>
            <person name="Larsen T.O."/>
            <person name="Devries R.P."/>
            <person name="Grigoriev I.V."/>
            <person name="Machida M."/>
            <person name="Baker S.E."/>
            <person name="Andersen M.R."/>
        </authorList>
    </citation>
    <scope>NUCLEOTIDE SEQUENCE [LARGE SCALE GENOMIC DNA]</scope>
    <source>
        <strain evidence="2">IBT 14317</strain>
    </source>
</reference>
<dbReference type="AlphaFoldDB" id="A0A5N7C967"/>
<name>A0A5N7C967_PETAA</name>
<accession>A0A5N7C967</accession>
<keyword evidence="1" id="KW-0812">Transmembrane</keyword>
<protein>
    <submittedName>
        <fullName evidence="2">Uncharacterized protein</fullName>
    </submittedName>
</protein>
<feature type="transmembrane region" description="Helical" evidence="1">
    <location>
        <begin position="28"/>
        <end position="50"/>
    </location>
</feature>
<keyword evidence="1" id="KW-0472">Membrane</keyword>
<proteinExistence type="predicted"/>
<evidence type="ECO:0000256" key="1">
    <source>
        <dbReference type="SAM" id="Phobius"/>
    </source>
</evidence>
<organism evidence="2">
    <name type="scientific">Petromyces alliaceus</name>
    <name type="common">Aspergillus alliaceus</name>
    <dbReference type="NCBI Taxonomy" id="209559"/>
    <lineage>
        <taxon>Eukaryota</taxon>
        <taxon>Fungi</taxon>
        <taxon>Dikarya</taxon>
        <taxon>Ascomycota</taxon>
        <taxon>Pezizomycotina</taxon>
        <taxon>Eurotiomycetes</taxon>
        <taxon>Eurotiomycetidae</taxon>
        <taxon>Eurotiales</taxon>
        <taxon>Aspergillaceae</taxon>
        <taxon>Aspergillus</taxon>
        <taxon>Aspergillus subgen. Circumdati</taxon>
    </lineage>
</organism>
<sequence length="63" mass="7301">MTQCGGTLWIDGMPYMTNRDLGVVLEEIHVYFGWEFILVGFWVVAINSPYSRGCKQIMDRINK</sequence>
<dbReference type="EMBL" id="ML735255">
    <property type="protein sequence ID" value="KAE8390388.1"/>
    <property type="molecule type" value="Genomic_DNA"/>
</dbReference>
<gene>
    <name evidence="2" type="ORF">BDV23DRAFT_155328</name>
</gene>
<dbReference type="Proteomes" id="UP000326877">
    <property type="component" value="Unassembled WGS sequence"/>
</dbReference>
<evidence type="ECO:0000313" key="2">
    <source>
        <dbReference type="EMBL" id="KAE8390388.1"/>
    </source>
</evidence>